<dbReference type="GO" id="GO:0007204">
    <property type="term" value="P:positive regulation of cytosolic calcium ion concentration"/>
    <property type="evidence" value="ECO:0007669"/>
    <property type="project" value="TreeGrafter"/>
</dbReference>
<keyword evidence="3" id="KW-0297">G-protein coupled receptor</keyword>
<feature type="transmembrane region" description="Helical" evidence="8">
    <location>
        <begin position="6"/>
        <end position="25"/>
    </location>
</feature>
<keyword evidence="2" id="KW-1003">Cell membrane</keyword>
<keyword evidence="8" id="KW-0472">Membrane</keyword>
<keyword evidence="5" id="KW-0675">Receptor</keyword>
<evidence type="ECO:0000256" key="1">
    <source>
        <dbReference type="ARBA" id="ARBA00004651"/>
    </source>
</evidence>
<dbReference type="EMBL" id="RWIC01000519">
    <property type="protein sequence ID" value="TKC42846.1"/>
    <property type="molecule type" value="Genomic_DNA"/>
</dbReference>
<reference evidence="10" key="1">
    <citation type="journal article" date="2019" name="IScience">
        <title>Narwhal Genome Reveals Long-Term Low Genetic Diversity despite Current Large Abundance Size.</title>
        <authorList>
            <person name="Westbury M.V."/>
            <person name="Petersen B."/>
            <person name="Garde E."/>
            <person name="Heide-Jorgensen M.P."/>
            <person name="Lorenzen E.D."/>
        </authorList>
    </citation>
    <scope>NUCLEOTIDE SEQUENCE [LARGE SCALE GENOMIC DNA]</scope>
</reference>
<keyword evidence="8" id="KW-1133">Transmembrane helix</keyword>
<evidence type="ECO:0000256" key="7">
    <source>
        <dbReference type="ARBA" id="ARBA00023224"/>
    </source>
</evidence>
<name>A0A4U1F2P6_MONMO</name>
<dbReference type="PANTHER" id="PTHR24225:SF0">
    <property type="entry name" value="N-FORMYL PEPTIDE RECEPTOR 2"/>
    <property type="match status" value="1"/>
</dbReference>
<dbReference type="GO" id="GO:0004982">
    <property type="term" value="F:N-formyl peptide receptor activity"/>
    <property type="evidence" value="ECO:0007669"/>
    <property type="project" value="TreeGrafter"/>
</dbReference>
<dbReference type="GO" id="GO:0005886">
    <property type="term" value="C:plasma membrane"/>
    <property type="evidence" value="ECO:0007669"/>
    <property type="project" value="UniProtKB-SubCell"/>
</dbReference>
<dbReference type="InterPro" id="IPR000826">
    <property type="entry name" value="Formyl_rcpt-rel"/>
</dbReference>
<evidence type="ECO:0000313" key="9">
    <source>
        <dbReference type="EMBL" id="TKC42846.1"/>
    </source>
</evidence>
<dbReference type="Proteomes" id="UP000308365">
    <property type="component" value="Unassembled WGS sequence"/>
</dbReference>
<dbReference type="GO" id="GO:0007200">
    <property type="term" value="P:phospholipase C-activating G protein-coupled receptor signaling pathway"/>
    <property type="evidence" value="ECO:0007669"/>
    <property type="project" value="TreeGrafter"/>
</dbReference>
<evidence type="ECO:0000256" key="3">
    <source>
        <dbReference type="ARBA" id="ARBA00023040"/>
    </source>
</evidence>
<dbReference type="GO" id="GO:0006954">
    <property type="term" value="P:inflammatory response"/>
    <property type="evidence" value="ECO:0007669"/>
    <property type="project" value="TreeGrafter"/>
</dbReference>
<feature type="transmembrane region" description="Helical" evidence="8">
    <location>
        <begin position="59"/>
        <end position="77"/>
    </location>
</feature>
<keyword evidence="8" id="KW-0812">Transmembrane</keyword>
<dbReference type="PANTHER" id="PTHR24225">
    <property type="entry name" value="CHEMOTACTIC RECEPTOR"/>
    <property type="match status" value="1"/>
</dbReference>
<feature type="transmembrane region" description="Helical" evidence="8">
    <location>
        <begin position="32"/>
        <end position="53"/>
    </location>
</feature>
<gene>
    <name evidence="9" type="ORF">EI555_020462</name>
</gene>
<keyword evidence="6" id="KW-0325">Glycoprotein</keyword>
<sequence>MSGNGLVIWVAGFYTPCTVNTAWYLNLAVADLTIILSLSPCGSALPLALWLMLCKLNSTMFILNFPAISFCIPYLVFKKTVQVEGVTYYFNHYDPWNEIQGRYQLWREIIIPQYQMLISGHFDLGFILPLAITICCSSLQP</sequence>
<organism evidence="9 10">
    <name type="scientific">Monodon monoceros</name>
    <name type="common">Narwhal</name>
    <name type="synonym">Ceratodon monodon</name>
    <dbReference type="NCBI Taxonomy" id="40151"/>
    <lineage>
        <taxon>Eukaryota</taxon>
        <taxon>Metazoa</taxon>
        <taxon>Chordata</taxon>
        <taxon>Craniata</taxon>
        <taxon>Vertebrata</taxon>
        <taxon>Euteleostomi</taxon>
        <taxon>Mammalia</taxon>
        <taxon>Eutheria</taxon>
        <taxon>Laurasiatheria</taxon>
        <taxon>Artiodactyla</taxon>
        <taxon>Whippomorpha</taxon>
        <taxon>Cetacea</taxon>
        <taxon>Odontoceti</taxon>
        <taxon>Monodontidae</taxon>
        <taxon>Monodon</taxon>
    </lineage>
</organism>
<proteinExistence type="predicted"/>
<protein>
    <submittedName>
        <fullName evidence="9">Uncharacterized protein</fullName>
    </submittedName>
</protein>
<evidence type="ECO:0000256" key="2">
    <source>
        <dbReference type="ARBA" id="ARBA00022475"/>
    </source>
</evidence>
<evidence type="ECO:0000313" key="10">
    <source>
        <dbReference type="Proteomes" id="UP000308365"/>
    </source>
</evidence>
<keyword evidence="4" id="KW-1015">Disulfide bond</keyword>
<evidence type="ECO:0000256" key="8">
    <source>
        <dbReference type="SAM" id="Phobius"/>
    </source>
</evidence>
<evidence type="ECO:0000256" key="4">
    <source>
        <dbReference type="ARBA" id="ARBA00023157"/>
    </source>
</evidence>
<comment type="subcellular location">
    <subcellularLocation>
        <location evidence="1">Cell membrane</location>
        <topology evidence="1">Multi-pass membrane protein</topology>
    </subcellularLocation>
</comment>
<evidence type="ECO:0000256" key="6">
    <source>
        <dbReference type="ARBA" id="ARBA00023180"/>
    </source>
</evidence>
<dbReference type="AlphaFoldDB" id="A0A4U1F2P6"/>
<keyword evidence="7" id="KW-0807">Transducer</keyword>
<accession>A0A4U1F2P6</accession>
<evidence type="ECO:0000256" key="5">
    <source>
        <dbReference type="ARBA" id="ARBA00023170"/>
    </source>
</evidence>
<comment type="caution">
    <text evidence="9">The sequence shown here is derived from an EMBL/GenBank/DDBJ whole genome shotgun (WGS) entry which is preliminary data.</text>
</comment>
<dbReference type="GO" id="GO:0004875">
    <property type="term" value="F:complement receptor activity"/>
    <property type="evidence" value="ECO:0007669"/>
    <property type="project" value="TreeGrafter"/>
</dbReference>